<name>A0A3L8PI31_9ACTN</name>
<evidence type="ECO:0008006" key="3">
    <source>
        <dbReference type="Google" id="ProtNLM"/>
    </source>
</evidence>
<protein>
    <recommendedName>
        <fullName evidence="3">SAF domain-containing protein</fullName>
    </recommendedName>
</protein>
<dbReference type="AlphaFoldDB" id="A0A3L8PI31"/>
<comment type="caution">
    <text evidence="1">The sequence shown here is derived from an EMBL/GenBank/DDBJ whole genome shotgun (WGS) entry which is preliminary data.</text>
</comment>
<organism evidence="1 2">
    <name type="scientific">Aeromicrobium phragmitis</name>
    <dbReference type="NCBI Taxonomy" id="2478914"/>
    <lineage>
        <taxon>Bacteria</taxon>
        <taxon>Bacillati</taxon>
        <taxon>Actinomycetota</taxon>
        <taxon>Actinomycetes</taxon>
        <taxon>Propionibacteriales</taxon>
        <taxon>Nocardioidaceae</taxon>
        <taxon>Aeromicrobium</taxon>
    </lineage>
</organism>
<evidence type="ECO:0000313" key="1">
    <source>
        <dbReference type="EMBL" id="RLV54814.1"/>
    </source>
</evidence>
<dbReference type="EMBL" id="RDBF01000013">
    <property type="protein sequence ID" value="RLV54814.1"/>
    <property type="molecule type" value="Genomic_DNA"/>
</dbReference>
<proteinExistence type="predicted"/>
<dbReference type="Proteomes" id="UP000282515">
    <property type="component" value="Unassembled WGS sequence"/>
</dbReference>
<gene>
    <name evidence="1" type="ORF">D9V41_14570</name>
</gene>
<reference evidence="1 2" key="1">
    <citation type="submission" date="2018-10" db="EMBL/GenBank/DDBJ databases">
        <title>Aeromicrobium sp. 9W16Y-2 whole genome shotgun sequence.</title>
        <authorList>
            <person name="Li F."/>
        </authorList>
    </citation>
    <scope>NUCLEOTIDE SEQUENCE [LARGE SCALE GENOMIC DNA]</scope>
    <source>
        <strain evidence="1 2">9W16Y-2</strain>
    </source>
</reference>
<keyword evidence="2" id="KW-1185">Reference proteome</keyword>
<accession>A0A3L8PI31</accession>
<evidence type="ECO:0000313" key="2">
    <source>
        <dbReference type="Proteomes" id="UP000282515"/>
    </source>
</evidence>
<sequence length="185" mass="18521">MLGIALVLAATALGGWLVAGLADDELYWSVRSGVRAGEPVREDQLVATRARLEGPAAAAVLGADTSIEPGSVWAYDLDAGAIVPDGAWGFDGVADHELPMAVREGAMPGDLARGERVDVWVGPGPQEGATGQSAERVLADVQVKGVDPAPTGGAATVVVGLGAEPPSGTAVAAIGAGHVTVVRRS</sequence>